<evidence type="ECO:0000256" key="1">
    <source>
        <dbReference type="ARBA" id="ARBA00023224"/>
    </source>
</evidence>
<dbReference type="InterPro" id="IPR024478">
    <property type="entry name" value="HlyB_4HB_MCP"/>
</dbReference>
<sequence>MKLSIRNRLFICFGLIVMMMIGLSIFSIKSMDNINTKSKEMMQLWFTGLDCVHSINTDIADYRGKEYRHISLNGENEIVEVEKEMKIIKDDIYRSFDDYMETVYLEEDKKLIEELKKEVESYLEISDKVIQLSEYSKKEEANTIMLTQSLDKFKNIKNMALELVDYNENNAQNDHENTVPTYDSFKKIFLICMIIIIIVSIFLALFISKNINNKLKIITKNLKDTNDFDLKFNEELHDKKTDEFKNKDELSDTIDGLAEMRKSIRNIIKNIQEFSNKVEHNANNMYNRIKDTSITFQGIADATDDLAKGATDQAINAEEAVLKLDNLSKNIEITVENSVQIEKYVDEINKVNKEGNKAIVELKESISDNINILSQVVSQVDILDNESNSIGQITETIKSIADQTNLLALNAMIEAARAGEAGKGFAVVAQEIRKLADQVTDNVDNIENTINTIKLEINSTKQKMHDSKEMVLNTEKTSNMTEEKFEAISNAITHIVKQIDNLVNNIQKIDNDKNVVVNSIQEISAVTEQSSASTQQISASIQQQVAIIEEISNSSEELEQIAKQLKDIVDEFKL</sequence>
<organism evidence="6 7">
    <name type="scientific">Tepidibacter hydrothermalis</name>
    <dbReference type="NCBI Taxonomy" id="3036126"/>
    <lineage>
        <taxon>Bacteria</taxon>
        <taxon>Bacillati</taxon>
        <taxon>Bacillota</taxon>
        <taxon>Clostridia</taxon>
        <taxon>Peptostreptococcales</taxon>
        <taxon>Peptostreptococcaceae</taxon>
        <taxon>Tepidibacter</taxon>
    </lineage>
</organism>
<dbReference type="SMART" id="SM00283">
    <property type="entry name" value="MA"/>
    <property type="match status" value="1"/>
</dbReference>
<dbReference type="PANTHER" id="PTHR32089:SF112">
    <property type="entry name" value="LYSOZYME-LIKE PROTEIN-RELATED"/>
    <property type="match status" value="1"/>
</dbReference>
<keyword evidence="4" id="KW-0472">Membrane</keyword>
<keyword evidence="7" id="KW-1185">Reference proteome</keyword>
<feature type="transmembrane region" description="Helical" evidence="4">
    <location>
        <begin position="9"/>
        <end position="28"/>
    </location>
</feature>
<dbReference type="Gene3D" id="6.10.340.10">
    <property type="match status" value="1"/>
</dbReference>
<evidence type="ECO:0000313" key="7">
    <source>
        <dbReference type="Proteomes" id="UP001222800"/>
    </source>
</evidence>
<evidence type="ECO:0000256" key="2">
    <source>
        <dbReference type="PROSITE-ProRule" id="PRU00284"/>
    </source>
</evidence>
<proteinExistence type="predicted"/>
<keyword evidence="1 2" id="KW-0807">Transducer</keyword>
<dbReference type="RefSeq" id="WP_277732044.1">
    <property type="nucleotide sequence ID" value="NZ_CP120733.1"/>
</dbReference>
<keyword evidence="4" id="KW-0812">Transmembrane</keyword>
<evidence type="ECO:0000256" key="3">
    <source>
        <dbReference type="SAM" id="Coils"/>
    </source>
</evidence>
<evidence type="ECO:0000256" key="4">
    <source>
        <dbReference type="SAM" id="Phobius"/>
    </source>
</evidence>
<feature type="transmembrane region" description="Helical" evidence="4">
    <location>
        <begin position="188"/>
        <end position="207"/>
    </location>
</feature>
<evidence type="ECO:0000313" key="6">
    <source>
        <dbReference type="EMBL" id="WFD10067.1"/>
    </source>
</evidence>
<evidence type="ECO:0000259" key="5">
    <source>
        <dbReference type="PROSITE" id="PS50111"/>
    </source>
</evidence>
<dbReference type="SUPFAM" id="SSF58104">
    <property type="entry name" value="Methyl-accepting chemotaxis protein (MCP) signaling domain"/>
    <property type="match status" value="1"/>
</dbReference>
<feature type="domain" description="Methyl-accepting transducer" evidence="5">
    <location>
        <begin position="288"/>
        <end position="545"/>
    </location>
</feature>
<dbReference type="InterPro" id="IPR004089">
    <property type="entry name" value="MCPsignal_dom"/>
</dbReference>
<dbReference type="EMBL" id="CP120733">
    <property type="protein sequence ID" value="WFD10067.1"/>
    <property type="molecule type" value="Genomic_DNA"/>
</dbReference>
<keyword evidence="3" id="KW-0175">Coiled coil</keyword>
<dbReference type="Gene3D" id="1.10.287.950">
    <property type="entry name" value="Methyl-accepting chemotaxis protein"/>
    <property type="match status" value="1"/>
</dbReference>
<protein>
    <submittedName>
        <fullName evidence="6">Methyl-accepting chemotaxis protein</fullName>
    </submittedName>
</protein>
<dbReference type="Pfam" id="PF00015">
    <property type="entry name" value="MCPsignal"/>
    <property type="match status" value="1"/>
</dbReference>
<dbReference type="PANTHER" id="PTHR32089">
    <property type="entry name" value="METHYL-ACCEPTING CHEMOTAXIS PROTEIN MCPB"/>
    <property type="match status" value="1"/>
</dbReference>
<keyword evidence="4" id="KW-1133">Transmembrane helix</keyword>
<dbReference type="Proteomes" id="UP001222800">
    <property type="component" value="Chromosome"/>
</dbReference>
<dbReference type="PROSITE" id="PS50111">
    <property type="entry name" value="CHEMOTAXIS_TRANSDUC_2"/>
    <property type="match status" value="1"/>
</dbReference>
<feature type="coiled-coil region" evidence="3">
    <location>
        <begin position="429"/>
        <end position="463"/>
    </location>
</feature>
<gene>
    <name evidence="6" type="ORF">P4S50_17075</name>
</gene>
<reference evidence="6 7" key="1">
    <citation type="submission" date="2023-03" db="EMBL/GenBank/DDBJ databases">
        <title>Complete genome sequence of Tepidibacter sp. SWIR-1, isolated from a deep-sea hydrothermal vent.</title>
        <authorList>
            <person name="Li X."/>
        </authorList>
    </citation>
    <scope>NUCLEOTIDE SEQUENCE [LARGE SCALE GENOMIC DNA]</scope>
    <source>
        <strain evidence="6 7">SWIR-1</strain>
    </source>
</reference>
<name>A0ABY8EAW8_9FIRM</name>
<dbReference type="Pfam" id="PF12729">
    <property type="entry name" value="4HB_MCP_1"/>
    <property type="match status" value="1"/>
</dbReference>
<accession>A0ABY8EAW8</accession>